<dbReference type="EMBL" id="JABCAG010000027">
    <property type="protein sequence ID" value="NMP58762.1"/>
    <property type="molecule type" value="Genomic_DNA"/>
</dbReference>
<name>A0A1V2UJB2_ENTMU</name>
<dbReference type="Proteomes" id="UP000557857">
    <property type="component" value="Unassembled WGS sequence"/>
</dbReference>
<dbReference type="Proteomes" id="UP000189299">
    <property type="component" value="Unassembled WGS sequence"/>
</dbReference>
<gene>
    <name evidence="2" type="ORF">BTN92_06450</name>
    <name evidence="1" type="ORF">HI921_09870</name>
</gene>
<reference evidence="1 4" key="2">
    <citation type="submission" date="2020-04" db="EMBL/GenBank/DDBJ databases">
        <authorList>
            <person name="Abaymova A."/>
            <person name="Teymurazov M."/>
            <person name="Tazyna O."/>
            <person name="Chatushin Y."/>
            <person name="Svetoch E."/>
            <person name="Pereligyn V."/>
            <person name="Pohylenko V."/>
            <person name="Platonov M."/>
            <person name="Kartsev N."/>
            <person name="Skryabin Y."/>
            <person name="Sizova A."/>
            <person name="Solomentsev V."/>
            <person name="Kislichkina A."/>
            <person name="Bogun A."/>
        </authorList>
    </citation>
    <scope>NUCLEOTIDE SEQUENCE [LARGE SCALE GENOMIC DNA]</scope>
    <source>
        <strain evidence="1">SCPM-O-B-8398</strain>
        <strain evidence="4">SCPM-O-B-8398 (E28)</strain>
    </source>
</reference>
<proteinExistence type="predicted"/>
<accession>A0A1V2UJB2</accession>
<organism evidence="2 3">
    <name type="scientific">Enterococcus mundtii</name>
    <dbReference type="NCBI Taxonomy" id="53346"/>
    <lineage>
        <taxon>Bacteria</taxon>
        <taxon>Bacillati</taxon>
        <taxon>Bacillota</taxon>
        <taxon>Bacilli</taxon>
        <taxon>Lactobacillales</taxon>
        <taxon>Enterococcaceae</taxon>
        <taxon>Enterococcus</taxon>
    </lineage>
</organism>
<evidence type="ECO:0000313" key="2">
    <source>
        <dbReference type="EMBL" id="ONN43473.1"/>
    </source>
</evidence>
<evidence type="ECO:0000313" key="3">
    <source>
        <dbReference type="Proteomes" id="UP000189299"/>
    </source>
</evidence>
<sequence>MVSKEKMMFRLVLTRDRTNEKEEAYDWSMLTRILLTPDFFQSSRHSKESYTLIALKKALEEISDEEIGWFEIYQNDLTCRFEFGYHHLQIDYQFLWQVFQKNESVIRNYLQTKMQKNGIFAYMRSVEEYLYHNTKEIEKRLSFESAENIEKLPKIKGRNGQIEVDCNQFPGYDLIVEGCCFTSCWEMYYSQYYYRLIPKEIFLEMQQVEEITQYENQVIGIQLYREPFRWQSEANLKFQQYYRDQLGFDHLSWDNGVGLLKEPFVEYAYTQDSLQAVQYQNHLMQPTEKKKATFFVTRSYDFATYDYKEKRARGVLNRQAFFPWVDESHSQLICYKVIDPTFMLDKGIDAYSYYINEYLNVEAPDEMYQDYLTSLRIYLPTKFLADFPIEEIRDRLSEIQFKRIRKRRGRLSFDAVQGKKRLRVVLLDQAELSGNLLMQKN</sequence>
<dbReference type="EMBL" id="MSTR01000005">
    <property type="protein sequence ID" value="ONN43473.1"/>
    <property type="molecule type" value="Genomic_DNA"/>
</dbReference>
<reference evidence="2 3" key="1">
    <citation type="submission" date="2016-12" db="EMBL/GenBank/DDBJ databases">
        <authorList>
            <person name="Song W.-J."/>
            <person name="Kurnit D.M."/>
        </authorList>
    </citation>
    <scope>NUCLEOTIDE SEQUENCE [LARGE SCALE GENOMIC DNA]</scope>
    <source>
        <strain evidence="2 3">CGB1038-1_S1</strain>
    </source>
</reference>
<dbReference type="AlphaFoldDB" id="A0A1V2UJB2"/>
<evidence type="ECO:0000313" key="1">
    <source>
        <dbReference type="EMBL" id="NMP58762.1"/>
    </source>
</evidence>
<dbReference type="STRING" id="53346.A5802_001252"/>
<dbReference type="OrthoDB" id="2188649at2"/>
<evidence type="ECO:0000313" key="4">
    <source>
        <dbReference type="Proteomes" id="UP000557857"/>
    </source>
</evidence>
<protein>
    <submittedName>
        <fullName evidence="2">Uncharacterized protein</fullName>
    </submittedName>
</protein>
<comment type="caution">
    <text evidence="2">The sequence shown here is derived from an EMBL/GenBank/DDBJ whole genome shotgun (WGS) entry which is preliminary data.</text>
</comment>
<dbReference type="RefSeq" id="WP_062805122.1">
    <property type="nucleotide sequence ID" value="NZ_CABMMO010000005.1"/>
</dbReference>